<dbReference type="Gene3D" id="3.30.300.90">
    <property type="entry name" value="BolA-like"/>
    <property type="match status" value="1"/>
</dbReference>
<dbReference type="GO" id="GO:0005829">
    <property type="term" value="C:cytosol"/>
    <property type="evidence" value="ECO:0007669"/>
    <property type="project" value="TreeGrafter"/>
</dbReference>
<evidence type="ECO:0000313" key="4">
    <source>
        <dbReference type="Proteomes" id="UP000585721"/>
    </source>
</evidence>
<dbReference type="InterPro" id="IPR036065">
    <property type="entry name" value="BolA-like_sf"/>
</dbReference>
<sequence length="102" mass="11367">MSMQQFIEQTLQQGLAPDWLSVTNESYLHRSSGPDAESHFKVVVVSSVFEGERLVARHRRVNTLLAQALQNGVHALALHTYTPAEWQARGEQLPDSTKCAGH</sequence>
<dbReference type="PIRSF" id="PIRSF003113">
    <property type="entry name" value="BolA"/>
    <property type="match status" value="1"/>
</dbReference>
<dbReference type="GO" id="GO:0006351">
    <property type="term" value="P:DNA-templated transcription"/>
    <property type="evidence" value="ECO:0007669"/>
    <property type="project" value="TreeGrafter"/>
</dbReference>
<dbReference type="InterPro" id="IPR050961">
    <property type="entry name" value="BolA/IbaG_stress_morph_reg"/>
</dbReference>
<evidence type="ECO:0000313" key="3">
    <source>
        <dbReference type="EMBL" id="MBB6054168.1"/>
    </source>
</evidence>
<evidence type="ECO:0000256" key="2">
    <source>
        <dbReference type="RuleBase" id="RU003860"/>
    </source>
</evidence>
<name>A0A841G5R8_9GAMM</name>
<dbReference type="InterPro" id="IPR002634">
    <property type="entry name" value="BolA"/>
</dbReference>
<dbReference type="PANTHER" id="PTHR46229:SF2">
    <property type="entry name" value="BOLA-LIKE PROTEIN 1"/>
    <property type="match status" value="1"/>
</dbReference>
<dbReference type="EMBL" id="JACHGR010000001">
    <property type="protein sequence ID" value="MBB6054168.1"/>
    <property type="molecule type" value="Genomic_DNA"/>
</dbReference>
<dbReference type="RefSeq" id="WP_188024997.1">
    <property type="nucleotide sequence ID" value="NZ_JACHGR010000001.1"/>
</dbReference>
<dbReference type="PANTHER" id="PTHR46229">
    <property type="entry name" value="BOLA TRANSCRIPTION REGULATOR"/>
    <property type="match status" value="1"/>
</dbReference>
<dbReference type="Proteomes" id="UP000585721">
    <property type="component" value="Unassembled WGS sequence"/>
</dbReference>
<dbReference type="Pfam" id="PF01722">
    <property type="entry name" value="BolA"/>
    <property type="match status" value="1"/>
</dbReference>
<keyword evidence="4" id="KW-1185">Reference proteome</keyword>
<comment type="caution">
    <text evidence="3">The sequence shown here is derived from an EMBL/GenBank/DDBJ whole genome shotgun (WGS) entry which is preliminary data.</text>
</comment>
<evidence type="ECO:0000256" key="1">
    <source>
        <dbReference type="ARBA" id="ARBA00005578"/>
    </source>
</evidence>
<accession>A0A841G5R8</accession>
<protein>
    <submittedName>
        <fullName evidence="3">BolA protein</fullName>
    </submittedName>
</protein>
<dbReference type="AlphaFoldDB" id="A0A841G5R8"/>
<comment type="similarity">
    <text evidence="1 2">Belongs to the BolA/IbaG family.</text>
</comment>
<organism evidence="3 4">
    <name type="scientific">Tolumonas osonensis</name>
    <dbReference type="NCBI Taxonomy" id="675874"/>
    <lineage>
        <taxon>Bacteria</taxon>
        <taxon>Pseudomonadati</taxon>
        <taxon>Pseudomonadota</taxon>
        <taxon>Gammaproteobacteria</taxon>
        <taxon>Aeromonadales</taxon>
        <taxon>Aeromonadaceae</taxon>
        <taxon>Tolumonas</taxon>
    </lineage>
</organism>
<dbReference type="SUPFAM" id="SSF82657">
    <property type="entry name" value="BolA-like"/>
    <property type="match status" value="1"/>
</dbReference>
<gene>
    <name evidence="3" type="ORF">HNR75_000033</name>
</gene>
<proteinExistence type="inferred from homology"/>
<reference evidence="3 4" key="1">
    <citation type="submission" date="2020-08" db="EMBL/GenBank/DDBJ databases">
        <title>Genomic Encyclopedia of Type Strains, Phase IV (KMG-IV): sequencing the most valuable type-strain genomes for metagenomic binning, comparative biology and taxonomic classification.</title>
        <authorList>
            <person name="Goeker M."/>
        </authorList>
    </citation>
    <scope>NUCLEOTIDE SEQUENCE [LARGE SCALE GENOMIC DNA]</scope>
    <source>
        <strain evidence="3 4">DSM 22975</strain>
    </source>
</reference>